<sequence length="304" mass="32485">MRRCIVTGSSGFLGRHLINHLAKRSDLQVVGVDILPPVATGTEHHQVDLLDRSATRAVFKGADMVCHLAAMGDVVAAEKNPERTLERNVAATLNVSREAADANAYLIYASTWEVYGQSATASEWGAVDESRYCLPTNYYAATKLSGEHVISATAAISELRYSILRLGTAYGRGMRPHTAIMSFLAAASTGKDIVIAGTGGQTRQFTHIGDICRAFELACDHQPRRALLNIAARRSVSISEVAGVICGHFGVNAVSSAGRHGDPPNAVVDVQAAKVALGWEAAMDFEFGLRELIAEHAVTDSSRP</sequence>
<reference evidence="4" key="1">
    <citation type="submission" date="2016-10" db="EMBL/GenBank/DDBJ databases">
        <authorList>
            <person name="Varghese N."/>
            <person name="Submissions S."/>
        </authorList>
    </citation>
    <scope>NUCLEOTIDE SEQUENCE [LARGE SCALE GENOMIC DNA]</scope>
    <source>
        <strain evidence="4">DSM 44718</strain>
    </source>
</reference>
<dbReference type="EMBL" id="FNQB01000001">
    <property type="protein sequence ID" value="SDY65257.1"/>
    <property type="molecule type" value="Genomic_DNA"/>
</dbReference>
<dbReference type="Pfam" id="PF01370">
    <property type="entry name" value="Epimerase"/>
    <property type="match status" value="1"/>
</dbReference>
<dbReference type="InterPro" id="IPR001509">
    <property type="entry name" value="Epimerase_deHydtase"/>
</dbReference>
<dbReference type="SUPFAM" id="SSF51735">
    <property type="entry name" value="NAD(P)-binding Rossmann-fold domains"/>
    <property type="match status" value="1"/>
</dbReference>
<dbReference type="Proteomes" id="UP000199632">
    <property type="component" value="Unassembled WGS sequence"/>
</dbReference>
<dbReference type="OrthoDB" id="9801785at2"/>
<evidence type="ECO:0000313" key="4">
    <source>
        <dbReference type="Proteomes" id="UP000199632"/>
    </source>
</evidence>
<feature type="domain" description="NAD-dependent epimerase/dehydratase" evidence="2">
    <location>
        <begin position="5"/>
        <end position="230"/>
    </location>
</feature>
<evidence type="ECO:0000313" key="3">
    <source>
        <dbReference type="EMBL" id="SDY65257.1"/>
    </source>
</evidence>
<accession>A0A1H3LL53</accession>
<name>A0A1H3LL53_9ACTN</name>
<dbReference type="STRING" id="137265.SAMN05421684_0832"/>
<evidence type="ECO:0000259" key="2">
    <source>
        <dbReference type="Pfam" id="PF01370"/>
    </source>
</evidence>
<dbReference type="AlphaFoldDB" id="A0A1H3LL53"/>
<dbReference type="Gene3D" id="3.40.50.720">
    <property type="entry name" value="NAD(P)-binding Rossmann-like Domain"/>
    <property type="match status" value="1"/>
</dbReference>
<proteinExistence type="inferred from homology"/>
<gene>
    <name evidence="3" type="ORF">SAMN05421684_0832</name>
</gene>
<evidence type="ECO:0000256" key="1">
    <source>
        <dbReference type="ARBA" id="ARBA00007637"/>
    </source>
</evidence>
<keyword evidence="4" id="KW-1185">Reference proteome</keyword>
<dbReference type="RefSeq" id="WP_090787345.1">
    <property type="nucleotide sequence ID" value="NZ_BOND01000015.1"/>
</dbReference>
<comment type="similarity">
    <text evidence="1">Belongs to the NAD(P)-dependent epimerase/dehydratase family.</text>
</comment>
<protein>
    <submittedName>
        <fullName evidence="3">UDP-glucose 4-epimerase</fullName>
    </submittedName>
</protein>
<dbReference type="PANTHER" id="PTHR43000">
    <property type="entry name" value="DTDP-D-GLUCOSE 4,6-DEHYDRATASE-RELATED"/>
    <property type="match status" value="1"/>
</dbReference>
<organism evidence="3 4">
    <name type="scientific">Asanoa ishikariensis</name>
    <dbReference type="NCBI Taxonomy" id="137265"/>
    <lineage>
        <taxon>Bacteria</taxon>
        <taxon>Bacillati</taxon>
        <taxon>Actinomycetota</taxon>
        <taxon>Actinomycetes</taxon>
        <taxon>Micromonosporales</taxon>
        <taxon>Micromonosporaceae</taxon>
        <taxon>Asanoa</taxon>
    </lineage>
</organism>
<dbReference type="InterPro" id="IPR036291">
    <property type="entry name" value="NAD(P)-bd_dom_sf"/>
</dbReference>